<dbReference type="Proteomes" id="UP000013877">
    <property type="component" value="Unassembled WGS sequence"/>
</dbReference>
<dbReference type="Pfam" id="PF00271">
    <property type="entry name" value="Helicase_C"/>
    <property type="match status" value="1"/>
</dbReference>
<dbReference type="GO" id="GO:0016787">
    <property type="term" value="F:hydrolase activity"/>
    <property type="evidence" value="ECO:0007669"/>
    <property type="project" value="UniProtKB-KW"/>
</dbReference>
<evidence type="ECO:0000256" key="4">
    <source>
        <dbReference type="ARBA" id="ARBA00022840"/>
    </source>
</evidence>
<evidence type="ECO:0000256" key="3">
    <source>
        <dbReference type="ARBA" id="ARBA00022806"/>
    </source>
</evidence>
<dbReference type="AlphaFoldDB" id="R2R0C6"/>
<reference evidence="8 10" key="1">
    <citation type="submission" date="2013-02" db="EMBL/GenBank/DDBJ databases">
        <title>The Genome Sequence of Enterococcus raffinosus ATCC_49464.</title>
        <authorList>
            <consortium name="The Broad Institute Genome Sequencing Platform"/>
            <consortium name="The Broad Institute Genome Sequencing Center for Infectious Disease"/>
            <person name="Earl A.M."/>
            <person name="Gilmore M.S."/>
            <person name="Lebreton F."/>
            <person name="Walker B."/>
            <person name="Young S.K."/>
            <person name="Zeng Q."/>
            <person name="Gargeya S."/>
            <person name="Fitzgerald M."/>
            <person name="Haas B."/>
            <person name="Abouelleil A."/>
            <person name="Alvarado L."/>
            <person name="Arachchi H.M."/>
            <person name="Berlin A.M."/>
            <person name="Chapman S.B."/>
            <person name="Dewar J."/>
            <person name="Goldberg J."/>
            <person name="Griggs A."/>
            <person name="Gujja S."/>
            <person name="Hansen M."/>
            <person name="Howarth C."/>
            <person name="Imamovic A."/>
            <person name="Larimer J."/>
            <person name="McCowan C."/>
            <person name="Murphy C."/>
            <person name="Neiman D."/>
            <person name="Pearson M."/>
            <person name="Priest M."/>
            <person name="Roberts A."/>
            <person name="Saif S."/>
            <person name="Shea T."/>
            <person name="Sisk P."/>
            <person name="Sykes S."/>
            <person name="Wortman J."/>
            <person name="Nusbaum C."/>
            <person name="Birren B."/>
        </authorList>
    </citation>
    <scope>NUCLEOTIDE SEQUENCE [LARGE SCALE GENOMIC DNA]</scope>
    <source>
        <strain evidence="8 10">ATCC 49464</strain>
    </source>
</reference>
<sequence>MDNQEFVPFLKKNWDEAGFKKTALIQEKVFAPISEGENLVGIAPTGSGKTLAYLLPLLNRLEAGKASQVLVLTSSQELAMQVVEVARKWLAGSGMKVQALIGGANVKRQQEALKKKPELLIGTPGRVLELITAKKIKAAHIQTLVFDEVDQLIQGQSLQLIQKILKASDNEAQHLYFSATADAVLEELNQFESELLVVDVSKEDKSQGAVQHFYLETSDRKKVDQLRRLLNLPTFWGMIFFNQLNDMGSAEEKLLYHELPVASLASDQSKLSRKNAIEQFKKHQALGLLTTDLASRGLDIEALPFVINADVPLSEESYLHRAGRVGRMGNSGVVISLVTPQEKSDLTKIAKKLEVKLAPIYLFGGELLTEEPTRQSEPKKKKSKNKKSKNKKGAGT</sequence>
<feature type="domain" description="Helicase C-terminal" evidence="7">
    <location>
        <begin position="183"/>
        <end position="368"/>
    </location>
</feature>
<reference evidence="9 11" key="2">
    <citation type="submission" date="2013-03" db="EMBL/GenBank/DDBJ databases">
        <title>The Genome Sequence of Enterococcus raffinosus ATCC_49464 (PacBio/Illumina hybrid assembly).</title>
        <authorList>
            <consortium name="The Broad Institute Genomics Platform"/>
            <consortium name="The Broad Institute Genome Sequencing Center for Infectious Disease"/>
            <person name="Earl A."/>
            <person name="Russ C."/>
            <person name="Gilmore M."/>
            <person name="Surin D."/>
            <person name="Walker B."/>
            <person name="Young S."/>
            <person name="Zeng Q."/>
            <person name="Gargeya S."/>
            <person name="Fitzgerald M."/>
            <person name="Haas B."/>
            <person name="Abouelleil A."/>
            <person name="Allen A.W."/>
            <person name="Alvarado L."/>
            <person name="Arachchi H.M."/>
            <person name="Berlin A.M."/>
            <person name="Chapman S.B."/>
            <person name="Gainer-Dewar J."/>
            <person name="Goldberg J."/>
            <person name="Griggs A."/>
            <person name="Gujja S."/>
            <person name="Hansen M."/>
            <person name="Howarth C."/>
            <person name="Imamovic A."/>
            <person name="Ireland A."/>
            <person name="Larimer J."/>
            <person name="McCowan C."/>
            <person name="Murphy C."/>
            <person name="Pearson M."/>
            <person name="Poon T.W."/>
            <person name="Priest M."/>
            <person name="Roberts A."/>
            <person name="Saif S."/>
            <person name="Shea T."/>
            <person name="Sisk P."/>
            <person name="Sykes S."/>
            <person name="Wortman J."/>
            <person name="Nusbaum C."/>
            <person name="Birren B."/>
        </authorList>
    </citation>
    <scope>NUCLEOTIDE SEQUENCE [LARGE SCALE GENOMIC DNA]</scope>
    <source>
        <strain evidence="9 11">ATCC 49464</strain>
    </source>
</reference>
<keyword evidence="11" id="KW-1185">Reference proteome</keyword>
<dbReference type="PANTHER" id="PTHR47963">
    <property type="entry name" value="DEAD-BOX ATP-DEPENDENT RNA HELICASE 47, MITOCHONDRIAL"/>
    <property type="match status" value="1"/>
</dbReference>
<evidence type="ECO:0000259" key="6">
    <source>
        <dbReference type="PROSITE" id="PS51192"/>
    </source>
</evidence>
<protein>
    <recommendedName>
        <fullName evidence="12">DEAD/DEAH box helicase</fullName>
    </recommendedName>
</protein>
<keyword evidence="4" id="KW-0067">ATP-binding</keyword>
<dbReference type="Proteomes" id="UP000014158">
    <property type="component" value="Unassembled WGS sequence"/>
</dbReference>
<dbReference type="GO" id="GO:0003724">
    <property type="term" value="F:RNA helicase activity"/>
    <property type="evidence" value="ECO:0007669"/>
    <property type="project" value="TreeGrafter"/>
</dbReference>
<evidence type="ECO:0000256" key="5">
    <source>
        <dbReference type="SAM" id="MobiDB-lite"/>
    </source>
</evidence>
<dbReference type="SMART" id="SM00487">
    <property type="entry name" value="DEXDc"/>
    <property type="match status" value="1"/>
</dbReference>
<dbReference type="GO" id="GO:0005524">
    <property type="term" value="F:ATP binding"/>
    <property type="evidence" value="ECO:0007669"/>
    <property type="project" value="UniProtKB-KW"/>
</dbReference>
<dbReference type="GO" id="GO:0009409">
    <property type="term" value="P:response to cold"/>
    <property type="evidence" value="ECO:0007669"/>
    <property type="project" value="TreeGrafter"/>
</dbReference>
<evidence type="ECO:0000256" key="1">
    <source>
        <dbReference type="ARBA" id="ARBA00022741"/>
    </source>
</evidence>
<keyword evidence="3" id="KW-0347">Helicase</keyword>
<dbReference type="EMBL" id="ASWF01000003">
    <property type="protein sequence ID" value="EOT75848.1"/>
    <property type="molecule type" value="Genomic_DNA"/>
</dbReference>
<name>R2R0C6_9ENTE</name>
<dbReference type="HOGENOM" id="CLU_003041_1_3_9"/>
<evidence type="ECO:0008006" key="12">
    <source>
        <dbReference type="Google" id="ProtNLM"/>
    </source>
</evidence>
<gene>
    <name evidence="9" type="ORF">I590_02672</name>
    <name evidence="8" type="ORF">UAK_02728</name>
</gene>
<evidence type="ECO:0000313" key="11">
    <source>
        <dbReference type="Proteomes" id="UP000014158"/>
    </source>
</evidence>
<dbReference type="InterPro" id="IPR044742">
    <property type="entry name" value="DEAD/DEAH_RhlB"/>
</dbReference>
<evidence type="ECO:0000313" key="10">
    <source>
        <dbReference type="Proteomes" id="UP000013877"/>
    </source>
</evidence>
<evidence type="ECO:0000313" key="9">
    <source>
        <dbReference type="EMBL" id="EOT75848.1"/>
    </source>
</evidence>
<dbReference type="PANTHER" id="PTHR47963:SF7">
    <property type="entry name" value="ATP-DEPENDENT RNA HELICASE YFML-RELATED"/>
    <property type="match status" value="1"/>
</dbReference>
<feature type="domain" description="Helicase ATP-binding" evidence="6">
    <location>
        <begin position="30"/>
        <end position="199"/>
    </location>
</feature>
<accession>R2R0C6</accession>
<dbReference type="EMBL" id="AJAL01000014">
    <property type="protein sequence ID" value="EOH77155.1"/>
    <property type="molecule type" value="Genomic_DNA"/>
</dbReference>
<dbReference type="GO" id="GO:0033592">
    <property type="term" value="F:RNA strand annealing activity"/>
    <property type="evidence" value="ECO:0007669"/>
    <property type="project" value="TreeGrafter"/>
</dbReference>
<evidence type="ECO:0000259" key="7">
    <source>
        <dbReference type="PROSITE" id="PS51194"/>
    </source>
</evidence>
<dbReference type="OrthoDB" id="9805696at2"/>
<dbReference type="PROSITE" id="PS51192">
    <property type="entry name" value="HELICASE_ATP_BIND_1"/>
    <property type="match status" value="1"/>
</dbReference>
<dbReference type="SUPFAM" id="SSF52540">
    <property type="entry name" value="P-loop containing nucleoside triphosphate hydrolases"/>
    <property type="match status" value="1"/>
</dbReference>
<keyword evidence="1" id="KW-0547">Nucleotide-binding</keyword>
<dbReference type="InterPro" id="IPR050547">
    <property type="entry name" value="DEAD_box_RNA_helicases"/>
</dbReference>
<evidence type="ECO:0000256" key="2">
    <source>
        <dbReference type="ARBA" id="ARBA00022801"/>
    </source>
</evidence>
<dbReference type="Pfam" id="PF00270">
    <property type="entry name" value="DEAD"/>
    <property type="match status" value="1"/>
</dbReference>
<dbReference type="Gene3D" id="3.40.50.300">
    <property type="entry name" value="P-loop containing nucleotide triphosphate hydrolases"/>
    <property type="match status" value="2"/>
</dbReference>
<dbReference type="PROSITE" id="PS51194">
    <property type="entry name" value="HELICASE_CTER"/>
    <property type="match status" value="1"/>
</dbReference>
<dbReference type="PATRIC" id="fig|1158602.3.peg.2728"/>
<dbReference type="eggNOG" id="COG0513">
    <property type="taxonomic scope" value="Bacteria"/>
</dbReference>
<feature type="compositionally biased region" description="Basic residues" evidence="5">
    <location>
        <begin position="379"/>
        <end position="396"/>
    </location>
</feature>
<dbReference type="InterPro" id="IPR001650">
    <property type="entry name" value="Helicase_C-like"/>
</dbReference>
<comment type="caution">
    <text evidence="8">The sequence shown here is derived from an EMBL/GenBank/DDBJ whole genome shotgun (WGS) entry which is preliminary data.</text>
</comment>
<dbReference type="InterPro" id="IPR011545">
    <property type="entry name" value="DEAD/DEAH_box_helicase_dom"/>
</dbReference>
<evidence type="ECO:0000313" key="8">
    <source>
        <dbReference type="EMBL" id="EOH77155.1"/>
    </source>
</evidence>
<dbReference type="SMART" id="SM00490">
    <property type="entry name" value="HELICc"/>
    <property type="match status" value="1"/>
</dbReference>
<feature type="region of interest" description="Disordered" evidence="5">
    <location>
        <begin position="371"/>
        <end position="396"/>
    </location>
</feature>
<dbReference type="CDD" id="cd18787">
    <property type="entry name" value="SF2_C_DEAD"/>
    <property type="match status" value="1"/>
</dbReference>
<dbReference type="CDD" id="cd00268">
    <property type="entry name" value="DEADc"/>
    <property type="match status" value="1"/>
</dbReference>
<dbReference type="GO" id="GO:0005829">
    <property type="term" value="C:cytosol"/>
    <property type="evidence" value="ECO:0007669"/>
    <property type="project" value="TreeGrafter"/>
</dbReference>
<dbReference type="RefSeq" id="WP_010745936.1">
    <property type="nucleotide sequence ID" value="NZ_ASWF01000003.1"/>
</dbReference>
<dbReference type="InterPro" id="IPR014001">
    <property type="entry name" value="Helicase_ATP-bd"/>
</dbReference>
<dbReference type="InterPro" id="IPR027417">
    <property type="entry name" value="P-loop_NTPase"/>
</dbReference>
<proteinExistence type="predicted"/>
<dbReference type="GO" id="GO:0005840">
    <property type="term" value="C:ribosome"/>
    <property type="evidence" value="ECO:0007669"/>
    <property type="project" value="TreeGrafter"/>
</dbReference>
<organism evidence="8 10">
    <name type="scientific">Enterococcus raffinosus ATCC 49464</name>
    <dbReference type="NCBI Taxonomy" id="1158602"/>
    <lineage>
        <taxon>Bacteria</taxon>
        <taxon>Bacillati</taxon>
        <taxon>Bacillota</taxon>
        <taxon>Bacilli</taxon>
        <taxon>Lactobacillales</taxon>
        <taxon>Enterococcaceae</taxon>
        <taxon>Enterococcus</taxon>
    </lineage>
</organism>
<keyword evidence="2" id="KW-0378">Hydrolase</keyword>